<reference evidence="3" key="2">
    <citation type="journal article" date="2023" name="Infect Dis Poverty">
        <title>Chromosome-scale genome of the human blood fluke Schistosoma mekongi and its implications for public health.</title>
        <authorList>
            <person name="Zhou M."/>
            <person name="Xu L."/>
            <person name="Xu D."/>
            <person name="Chen W."/>
            <person name="Khan J."/>
            <person name="Hu Y."/>
            <person name="Huang H."/>
            <person name="Wei H."/>
            <person name="Zhang Y."/>
            <person name="Chusongsang P."/>
            <person name="Tanasarnprasert K."/>
            <person name="Hu X."/>
            <person name="Limpanont Y."/>
            <person name="Lv Z."/>
        </authorList>
    </citation>
    <scope>NUCLEOTIDE SEQUENCE</scope>
    <source>
        <strain evidence="3">LV_2022a</strain>
    </source>
</reference>
<dbReference type="AlphaFoldDB" id="A0AAE2D724"/>
<dbReference type="Pfam" id="PF13863">
    <property type="entry name" value="DUF4200"/>
    <property type="match status" value="1"/>
</dbReference>
<sequence>MESRVEKSNSFSEALKHTEFGIEEYLRTVFHNKLVVNAPADEDRNLTNSTKLLEKYKELKNVQSALLAKKDEFRLKMENIQRRREDLDKKECELKESLIKFDQFFRDNDEKRLRAMKKISTERNLQQQKQTEIDILNAEILRFTKVREKQERKAKSLLKYRLFLESVVKISEEFSDIYELISRYDALKANLEDLQNSDIKIQKLIDDKSNEIVYFKKSKRDEKLSLTNEVAKLRNYLEFQQTNGRNKEAQWEHARDLTASRIYELSTIIIAVANMYSIVQSHQRYGELAKPNETCKQLRAIKSFIQTLVKIIDEVTQKQQ</sequence>
<proteinExistence type="predicted"/>
<keyword evidence="1" id="KW-0175">Coiled coil</keyword>
<reference evidence="3" key="1">
    <citation type="submission" date="2022-04" db="EMBL/GenBank/DDBJ databases">
        <authorList>
            <person name="Xu L."/>
            <person name="Lv Z."/>
        </authorList>
    </citation>
    <scope>NUCLEOTIDE SEQUENCE</scope>
    <source>
        <strain evidence="3">LV_2022a</strain>
    </source>
</reference>
<evidence type="ECO:0000259" key="2">
    <source>
        <dbReference type="Pfam" id="PF13863"/>
    </source>
</evidence>
<gene>
    <name evidence="3" type="ORF">MN116_003729</name>
</gene>
<comment type="caution">
    <text evidence="3">The sequence shown here is derived from an EMBL/GenBank/DDBJ whole genome shotgun (WGS) entry which is preliminary data.</text>
</comment>
<organism evidence="3 4">
    <name type="scientific">Schistosoma mekongi</name>
    <name type="common">Parasitic worm</name>
    <dbReference type="NCBI Taxonomy" id="38744"/>
    <lineage>
        <taxon>Eukaryota</taxon>
        <taxon>Metazoa</taxon>
        <taxon>Spiralia</taxon>
        <taxon>Lophotrochozoa</taxon>
        <taxon>Platyhelminthes</taxon>
        <taxon>Trematoda</taxon>
        <taxon>Digenea</taxon>
        <taxon>Strigeidida</taxon>
        <taxon>Schistosomatoidea</taxon>
        <taxon>Schistosomatidae</taxon>
        <taxon>Schistosoma</taxon>
    </lineage>
</organism>
<name>A0AAE2D724_SCHME</name>
<evidence type="ECO:0000313" key="4">
    <source>
        <dbReference type="Proteomes" id="UP001292079"/>
    </source>
</evidence>
<dbReference type="InterPro" id="IPR051147">
    <property type="entry name" value="CFAP_domain-containing"/>
</dbReference>
<dbReference type="PANTHER" id="PTHR21683">
    <property type="entry name" value="COILED-COIL DOMAIN-CONTAINING PROTEIN 42 LIKE-2-LIKE-RELATED"/>
    <property type="match status" value="1"/>
</dbReference>
<dbReference type="EMBL" id="JALJAT010000002">
    <property type="protein sequence ID" value="KAK4472480.1"/>
    <property type="molecule type" value="Genomic_DNA"/>
</dbReference>
<dbReference type="InterPro" id="IPR025252">
    <property type="entry name" value="DUF4200"/>
</dbReference>
<accession>A0AAE2D724</accession>
<feature type="domain" description="DUF4200" evidence="2">
    <location>
        <begin position="52"/>
        <end position="169"/>
    </location>
</feature>
<dbReference type="PANTHER" id="PTHR21683:SF2">
    <property type="entry name" value="COILED-COIL DOMAIN-CONTAINING PROTEIN 42 LIKE-2-LIKE"/>
    <property type="match status" value="1"/>
</dbReference>
<evidence type="ECO:0000256" key="1">
    <source>
        <dbReference type="ARBA" id="ARBA00023054"/>
    </source>
</evidence>
<dbReference type="Proteomes" id="UP001292079">
    <property type="component" value="Unassembled WGS sequence"/>
</dbReference>
<dbReference type="GO" id="GO:0005856">
    <property type="term" value="C:cytoskeleton"/>
    <property type="evidence" value="ECO:0007669"/>
    <property type="project" value="UniProtKB-ARBA"/>
</dbReference>
<evidence type="ECO:0000313" key="3">
    <source>
        <dbReference type="EMBL" id="KAK4472480.1"/>
    </source>
</evidence>
<protein>
    <recommendedName>
        <fullName evidence="2">DUF4200 domain-containing protein</fullName>
    </recommendedName>
</protein>
<keyword evidence="4" id="KW-1185">Reference proteome</keyword>